<evidence type="ECO:0000256" key="5">
    <source>
        <dbReference type="HAMAP-Rule" id="MF_00014"/>
    </source>
</evidence>
<sequence length="177" mass="19863">MVVMGRIVAPYGIFGWLKVQTSTESIDSLLDYPDWWLGRDDNSTQPGIKNSPWQKYLVETAKVHNDTLLVKLKGVNDRDAALALKSKHVAVPREEFPEADEGEYYWSDLIGLSVTNQQGIALGLVSDVFETGANDVIVVKDPKDGKERLLPFVDQTILDVSIAEKTMSVDWPIEWDE</sequence>
<dbReference type="InterPro" id="IPR036976">
    <property type="entry name" value="RimM_N_sf"/>
</dbReference>
<dbReference type="GO" id="GO:0042274">
    <property type="term" value="P:ribosomal small subunit biogenesis"/>
    <property type="evidence" value="ECO:0007669"/>
    <property type="project" value="UniProtKB-UniRule"/>
</dbReference>
<organism evidence="8 9">
    <name type="scientific">Candidatus Methylopumilus turicensis</name>
    <dbReference type="NCBI Taxonomy" id="1581680"/>
    <lineage>
        <taxon>Bacteria</taxon>
        <taxon>Pseudomonadati</taxon>
        <taxon>Pseudomonadota</taxon>
        <taxon>Betaproteobacteria</taxon>
        <taxon>Nitrosomonadales</taxon>
        <taxon>Methylophilaceae</taxon>
        <taxon>Candidatus Methylopumilus</taxon>
    </lineage>
</organism>
<dbReference type="RefSeq" id="WP_045751688.1">
    <property type="nucleotide sequence ID" value="NZ_LN794158.1"/>
</dbReference>
<feature type="domain" description="Ribosome maturation factor RimM PRC barrel" evidence="7">
    <location>
        <begin position="106"/>
        <end position="174"/>
    </location>
</feature>
<evidence type="ECO:0000259" key="6">
    <source>
        <dbReference type="Pfam" id="PF01782"/>
    </source>
</evidence>
<evidence type="ECO:0000256" key="4">
    <source>
        <dbReference type="ARBA" id="ARBA00023186"/>
    </source>
</evidence>
<dbReference type="GO" id="GO:0005840">
    <property type="term" value="C:ribosome"/>
    <property type="evidence" value="ECO:0007669"/>
    <property type="project" value="InterPro"/>
</dbReference>
<keyword evidence="9" id="KW-1185">Reference proteome</keyword>
<dbReference type="PANTHER" id="PTHR33692">
    <property type="entry name" value="RIBOSOME MATURATION FACTOR RIMM"/>
    <property type="match status" value="1"/>
</dbReference>
<keyword evidence="1 5" id="KW-0963">Cytoplasm</keyword>
<dbReference type="Gene3D" id="2.30.30.240">
    <property type="entry name" value="PRC-barrel domain"/>
    <property type="match status" value="1"/>
</dbReference>
<evidence type="ECO:0000256" key="3">
    <source>
        <dbReference type="ARBA" id="ARBA00022552"/>
    </source>
</evidence>
<comment type="similarity">
    <text evidence="5">Belongs to the RimM family.</text>
</comment>
<dbReference type="EMBL" id="LN794158">
    <property type="protein sequence ID" value="CEN56628.1"/>
    <property type="molecule type" value="Genomic_DNA"/>
</dbReference>
<accession>A0A0B7J1P3</accession>
<evidence type="ECO:0000313" key="8">
    <source>
        <dbReference type="EMBL" id="CEN56628.1"/>
    </source>
</evidence>
<protein>
    <recommendedName>
        <fullName evidence="5">Ribosome maturation factor RimM</fullName>
    </recommendedName>
</protein>
<comment type="subunit">
    <text evidence="5">Binds ribosomal protein uS19.</text>
</comment>
<dbReference type="GO" id="GO:0043022">
    <property type="term" value="F:ribosome binding"/>
    <property type="evidence" value="ECO:0007669"/>
    <property type="project" value="InterPro"/>
</dbReference>
<dbReference type="GO" id="GO:0005737">
    <property type="term" value="C:cytoplasm"/>
    <property type="evidence" value="ECO:0007669"/>
    <property type="project" value="UniProtKB-SubCell"/>
</dbReference>
<dbReference type="InterPro" id="IPR056792">
    <property type="entry name" value="PRC_RimM"/>
</dbReference>
<dbReference type="STRING" id="1581680.BN1209_1593"/>
<keyword evidence="3 5" id="KW-0698">rRNA processing</keyword>
<dbReference type="AlphaFoldDB" id="A0A0B7J1P3"/>
<dbReference type="NCBIfam" id="TIGR02273">
    <property type="entry name" value="16S_RimM"/>
    <property type="match status" value="1"/>
</dbReference>
<dbReference type="InterPro" id="IPR009000">
    <property type="entry name" value="Transl_B-barrel_sf"/>
</dbReference>
<dbReference type="InterPro" id="IPR011033">
    <property type="entry name" value="PRC_barrel-like_sf"/>
</dbReference>
<dbReference type="SUPFAM" id="SSF50447">
    <property type="entry name" value="Translation proteins"/>
    <property type="match status" value="1"/>
</dbReference>
<dbReference type="SUPFAM" id="SSF50346">
    <property type="entry name" value="PRC-barrel domain"/>
    <property type="match status" value="1"/>
</dbReference>
<evidence type="ECO:0000313" key="9">
    <source>
        <dbReference type="Proteomes" id="UP000056322"/>
    </source>
</evidence>
<dbReference type="InterPro" id="IPR011961">
    <property type="entry name" value="RimM"/>
</dbReference>
<reference evidence="9" key="1">
    <citation type="submission" date="2014-12" db="EMBL/GenBank/DDBJ databases">
        <authorList>
            <person name="Salcher M.M."/>
        </authorList>
    </citation>
    <scope>NUCLEOTIDE SEQUENCE [LARGE SCALE GENOMIC DNA]</scope>
    <source>
        <strain evidence="9">MMS-10A-171</strain>
    </source>
</reference>
<evidence type="ECO:0000256" key="1">
    <source>
        <dbReference type="ARBA" id="ARBA00022490"/>
    </source>
</evidence>
<dbReference type="GO" id="GO:0006364">
    <property type="term" value="P:rRNA processing"/>
    <property type="evidence" value="ECO:0007669"/>
    <property type="project" value="UniProtKB-UniRule"/>
</dbReference>
<comment type="domain">
    <text evidence="5">The PRC barrel domain binds ribosomal protein uS19.</text>
</comment>
<gene>
    <name evidence="5 8" type="primary">rimM</name>
    <name evidence="8" type="ORF">BN1209_1593</name>
</gene>
<feature type="domain" description="RimM N-terminal" evidence="6">
    <location>
        <begin position="3"/>
        <end position="94"/>
    </location>
</feature>
<dbReference type="Proteomes" id="UP000056322">
    <property type="component" value="Chromosome 1"/>
</dbReference>
<dbReference type="HOGENOM" id="CLU_077636_1_0_4"/>
<dbReference type="PANTHER" id="PTHR33692:SF1">
    <property type="entry name" value="RIBOSOME MATURATION FACTOR RIMM"/>
    <property type="match status" value="1"/>
</dbReference>
<evidence type="ECO:0000259" key="7">
    <source>
        <dbReference type="Pfam" id="PF24986"/>
    </source>
</evidence>
<dbReference type="Pfam" id="PF01782">
    <property type="entry name" value="RimM"/>
    <property type="match status" value="1"/>
</dbReference>
<proteinExistence type="inferred from homology"/>
<dbReference type="OrthoDB" id="9783509at2"/>
<name>A0A0B7J1P3_9PROT</name>
<dbReference type="InterPro" id="IPR002676">
    <property type="entry name" value="RimM_N"/>
</dbReference>
<evidence type="ECO:0000256" key="2">
    <source>
        <dbReference type="ARBA" id="ARBA00022517"/>
    </source>
</evidence>
<dbReference type="KEGG" id="mbac:BN1209_1593"/>
<dbReference type="Gene3D" id="2.40.30.60">
    <property type="entry name" value="RimM"/>
    <property type="match status" value="1"/>
</dbReference>
<dbReference type="HAMAP" id="MF_00014">
    <property type="entry name" value="Ribosome_mat_RimM"/>
    <property type="match status" value="1"/>
</dbReference>
<keyword evidence="2 5" id="KW-0690">Ribosome biogenesis</keyword>
<comment type="subcellular location">
    <subcellularLocation>
        <location evidence="5">Cytoplasm</location>
    </subcellularLocation>
</comment>
<comment type="function">
    <text evidence="5">An accessory protein needed during the final step in the assembly of 30S ribosomal subunit, possibly for assembly of the head region. Essential for efficient processing of 16S rRNA. May be needed both before and after RbfA during the maturation of 16S rRNA. It has affinity for free ribosomal 30S subunits but not for 70S ribosomes.</text>
</comment>
<dbReference type="Pfam" id="PF24986">
    <property type="entry name" value="PRC_RimM"/>
    <property type="match status" value="1"/>
</dbReference>
<keyword evidence="4 5" id="KW-0143">Chaperone</keyword>